<proteinExistence type="predicted"/>
<dbReference type="AlphaFoldDB" id="A0A644WQ67"/>
<reference evidence="1" key="1">
    <citation type="submission" date="2019-08" db="EMBL/GenBank/DDBJ databases">
        <authorList>
            <person name="Kucharzyk K."/>
            <person name="Murdoch R.W."/>
            <person name="Higgins S."/>
            <person name="Loffler F."/>
        </authorList>
    </citation>
    <scope>NUCLEOTIDE SEQUENCE</scope>
</reference>
<comment type="caution">
    <text evidence="1">The sequence shown here is derived from an EMBL/GenBank/DDBJ whole genome shotgun (WGS) entry which is preliminary data.</text>
</comment>
<gene>
    <name evidence="1" type="ORF">SDC9_52320</name>
</gene>
<evidence type="ECO:0000313" key="1">
    <source>
        <dbReference type="EMBL" id="MPM06025.1"/>
    </source>
</evidence>
<name>A0A644WQ67_9ZZZZ</name>
<dbReference type="EMBL" id="VSSQ01001188">
    <property type="protein sequence ID" value="MPM06025.1"/>
    <property type="molecule type" value="Genomic_DNA"/>
</dbReference>
<sequence>MSAPVLRSLVCDHSRIGFTGQYLVSQALIFEAHHIGNGLQRVSRNVKLIYFTHSFRILVRDQDAFPWRIVISEGDAPAAGPVSRFHTLGHAAPRALVNIFPFQLGKDGQDTHHGPAEGSIGGEALLHGDEGGVVGQKHILNEIEGVLLGAAEPVQLHHDHMCNVFFLYIIDQSRNFRPFQIPAAETVVHVIS</sequence>
<organism evidence="1">
    <name type="scientific">bioreactor metagenome</name>
    <dbReference type="NCBI Taxonomy" id="1076179"/>
    <lineage>
        <taxon>unclassified sequences</taxon>
        <taxon>metagenomes</taxon>
        <taxon>ecological metagenomes</taxon>
    </lineage>
</organism>
<accession>A0A644WQ67</accession>
<protein>
    <submittedName>
        <fullName evidence="1">Uncharacterized protein</fullName>
    </submittedName>
</protein>